<dbReference type="OrthoDB" id="1966890at2759"/>
<evidence type="ECO:0000256" key="1">
    <source>
        <dbReference type="SAM" id="MobiDB-lite"/>
    </source>
</evidence>
<dbReference type="Proteomes" id="UP000237105">
    <property type="component" value="Unassembled WGS sequence"/>
</dbReference>
<organism evidence="2 3">
    <name type="scientific">Parasponia andersonii</name>
    <name type="common">Sponia andersonii</name>
    <dbReference type="NCBI Taxonomy" id="3476"/>
    <lineage>
        <taxon>Eukaryota</taxon>
        <taxon>Viridiplantae</taxon>
        <taxon>Streptophyta</taxon>
        <taxon>Embryophyta</taxon>
        <taxon>Tracheophyta</taxon>
        <taxon>Spermatophyta</taxon>
        <taxon>Magnoliopsida</taxon>
        <taxon>eudicotyledons</taxon>
        <taxon>Gunneridae</taxon>
        <taxon>Pentapetalae</taxon>
        <taxon>rosids</taxon>
        <taxon>fabids</taxon>
        <taxon>Rosales</taxon>
        <taxon>Cannabaceae</taxon>
        <taxon>Parasponia</taxon>
    </lineage>
</organism>
<evidence type="ECO:0000313" key="3">
    <source>
        <dbReference type="Proteomes" id="UP000237105"/>
    </source>
</evidence>
<dbReference type="AlphaFoldDB" id="A0A2P5CZC6"/>
<evidence type="ECO:0000313" key="2">
    <source>
        <dbReference type="EMBL" id="PON66391.1"/>
    </source>
</evidence>
<feature type="region of interest" description="Disordered" evidence="1">
    <location>
        <begin position="211"/>
        <end position="236"/>
    </location>
</feature>
<dbReference type="EMBL" id="JXTB01000080">
    <property type="protein sequence ID" value="PON66391.1"/>
    <property type="molecule type" value="Genomic_DNA"/>
</dbReference>
<sequence length="236" mass="26011">MSLDAIASSIPEKSKSTPRIPIGNWFKIPTNEFPNTNASTSFATPRSATDAPLRPPNLYCPASPPAPWHTGTAPNQHPTKFMTPTLTETLLADASRSGNRSPDSLQTAITEFRIDNGIWGMAARTNPIFQSSHVIFRTRIFAGPNLRSFTIEGSRAKHSNSPNKNTMRAAGIDDRTRSLRRTRRLDSPEWWSALLLLSPDPVVRTRNRTAARARATLSRPSQGRGGPDLEVARSWS</sequence>
<feature type="region of interest" description="Disordered" evidence="1">
    <location>
        <begin position="1"/>
        <end position="21"/>
    </location>
</feature>
<proteinExistence type="predicted"/>
<gene>
    <name evidence="2" type="ORF">PanWU01x14_110460</name>
</gene>
<accession>A0A2P5CZC6</accession>
<keyword evidence="3" id="KW-1185">Reference proteome</keyword>
<reference evidence="3" key="1">
    <citation type="submission" date="2016-06" db="EMBL/GenBank/DDBJ databases">
        <title>Parallel loss of symbiosis genes in relatives of nitrogen-fixing non-legume Parasponia.</title>
        <authorList>
            <person name="Van Velzen R."/>
            <person name="Holmer R."/>
            <person name="Bu F."/>
            <person name="Rutten L."/>
            <person name="Van Zeijl A."/>
            <person name="Liu W."/>
            <person name="Santuari L."/>
            <person name="Cao Q."/>
            <person name="Sharma T."/>
            <person name="Shen D."/>
            <person name="Roswanjaya Y."/>
            <person name="Wardhani T."/>
            <person name="Kalhor M.S."/>
            <person name="Jansen J."/>
            <person name="Van den Hoogen J."/>
            <person name="Gungor B."/>
            <person name="Hartog M."/>
            <person name="Hontelez J."/>
            <person name="Verver J."/>
            <person name="Yang W.-C."/>
            <person name="Schijlen E."/>
            <person name="Repin R."/>
            <person name="Schilthuizen M."/>
            <person name="Schranz E."/>
            <person name="Heidstra R."/>
            <person name="Miyata K."/>
            <person name="Fedorova E."/>
            <person name="Kohlen W."/>
            <person name="Bisseling T."/>
            <person name="Smit S."/>
            <person name="Geurts R."/>
        </authorList>
    </citation>
    <scope>NUCLEOTIDE SEQUENCE [LARGE SCALE GENOMIC DNA]</scope>
    <source>
        <strain evidence="3">cv. WU1-14</strain>
    </source>
</reference>
<protein>
    <submittedName>
        <fullName evidence="2">Uncharacterized protein</fullName>
    </submittedName>
</protein>
<feature type="region of interest" description="Disordered" evidence="1">
    <location>
        <begin position="154"/>
        <end position="175"/>
    </location>
</feature>
<name>A0A2P5CZC6_PARAD</name>
<comment type="caution">
    <text evidence="2">The sequence shown here is derived from an EMBL/GenBank/DDBJ whole genome shotgun (WGS) entry which is preliminary data.</text>
</comment>